<dbReference type="EMBL" id="CP065668">
    <property type="protein sequence ID" value="QPS11077.1"/>
    <property type="molecule type" value="Genomic_DNA"/>
</dbReference>
<dbReference type="InterPro" id="IPR027417">
    <property type="entry name" value="P-loop_NTPase"/>
</dbReference>
<keyword evidence="1" id="KW-0175">Coiled coil</keyword>
<dbReference type="InterPro" id="IPR001387">
    <property type="entry name" value="Cro/C1-type_HTH"/>
</dbReference>
<evidence type="ECO:0000259" key="3">
    <source>
        <dbReference type="PROSITE" id="PS50943"/>
    </source>
</evidence>
<dbReference type="PROSITE" id="PS50943">
    <property type="entry name" value="HTH_CROC1"/>
    <property type="match status" value="1"/>
</dbReference>
<dbReference type="InterPro" id="IPR010982">
    <property type="entry name" value="Lambda_DNA-bd_dom_sf"/>
</dbReference>
<dbReference type="Proteomes" id="UP000594778">
    <property type="component" value="Chromosome"/>
</dbReference>
<dbReference type="SMART" id="SM00530">
    <property type="entry name" value="HTH_XRE"/>
    <property type="match status" value="1"/>
</dbReference>
<protein>
    <submittedName>
        <fullName evidence="4">Helix-turn-helix transcriptional regulator</fullName>
    </submittedName>
</protein>
<dbReference type="CDD" id="cd00093">
    <property type="entry name" value="HTH_XRE"/>
    <property type="match status" value="1"/>
</dbReference>
<evidence type="ECO:0000313" key="4">
    <source>
        <dbReference type="EMBL" id="QPS11077.1"/>
    </source>
</evidence>
<evidence type="ECO:0000256" key="2">
    <source>
        <dbReference type="SAM" id="MobiDB-lite"/>
    </source>
</evidence>
<name>A0A7T2S9E8_DELAC</name>
<feature type="domain" description="HTH cro/C1-type" evidence="3">
    <location>
        <begin position="11"/>
        <end position="64"/>
    </location>
</feature>
<dbReference type="Gene3D" id="1.10.260.40">
    <property type="entry name" value="lambda repressor-like DNA-binding domains"/>
    <property type="match status" value="1"/>
</dbReference>
<evidence type="ECO:0000313" key="5">
    <source>
        <dbReference type="Proteomes" id="UP000594778"/>
    </source>
</evidence>
<reference evidence="4 5" key="1">
    <citation type="submission" date="2020-12" db="EMBL/GenBank/DDBJ databases">
        <title>FDA dAtabase for Regulatory Grade micrObial Sequences (FDA-ARGOS): Supporting development and validation of Infectious Disease Dx tests.</title>
        <authorList>
            <person name="Sproer C."/>
            <person name="Gronow S."/>
            <person name="Severitt S."/>
            <person name="Schroder I."/>
            <person name="Tallon L."/>
            <person name="Sadzewicz L."/>
            <person name="Zhao X."/>
            <person name="Boylan J."/>
            <person name="Ott S."/>
            <person name="Bowen H."/>
            <person name="Vavikolanu K."/>
            <person name="Mehta A."/>
            <person name="Aluvathingal J."/>
            <person name="Nadendla S."/>
            <person name="Lowell S."/>
            <person name="Myers T."/>
            <person name="Yan Y."/>
            <person name="Sichtig H."/>
        </authorList>
    </citation>
    <scope>NUCLEOTIDE SEQUENCE [LARGE SCALE GENOMIC DNA]</scope>
    <source>
        <strain evidence="4 5">FDAARGOS_909</strain>
    </source>
</reference>
<dbReference type="SUPFAM" id="SSF47413">
    <property type="entry name" value="lambda repressor-like DNA-binding domains"/>
    <property type="match status" value="1"/>
</dbReference>
<feature type="region of interest" description="Disordered" evidence="2">
    <location>
        <begin position="216"/>
        <end position="235"/>
    </location>
</feature>
<dbReference type="RefSeq" id="WP_197957285.1">
    <property type="nucleotide sequence ID" value="NZ_CP065668.1"/>
</dbReference>
<feature type="coiled-coil region" evidence="1">
    <location>
        <begin position="490"/>
        <end position="529"/>
    </location>
</feature>
<dbReference type="Pfam" id="PF13560">
    <property type="entry name" value="HTH_31"/>
    <property type="match status" value="1"/>
</dbReference>
<proteinExistence type="predicted"/>
<evidence type="ECO:0000256" key="1">
    <source>
        <dbReference type="SAM" id="Coils"/>
    </source>
</evidence>
<organism evidence="4 5">
    <name type="scientific">Delftia acidovorans</name>
    <name type="common">Pseudomonas acidovorans</name>
    <name type="synonym">Comamonas acidovorans</name>
    <dbReference type="NCBI Taxonomy" id="80866"/>
    <lineage>
        <taxon>Bacteria</taxon>
        <taxon>Pseudomonadati</taxon>
        <taxon>Pseudomonadota</taxon>
        <taxon>Betaproteobacteria</taxon>
        <taxon>Burkholderiales</taxon>
        <taxon>Comamonadaceae</taxon>
        <taxon>Delftia</taxon>
    </lineage>
</organism>
<dbReference type="GO" id="GO:0003677">
    <property type="term" value="F:DNA binding"/>
    <property type="evidence" value="ECO:0007669"/>
    <property type="project" value="InterPro"/>
</dbReference>
<dbReference type="SUPFAM" id="SSF52540">
    <property type="entry name" value="P-loop containing nucleoside triphosphate hydrolases"/>
    <property type="match status" value="1"/>
</dbReference>
<gene>
    <name evidence="4" type="ORF">I6G66_14210</name>
</gene>
<dbReference type="AlphaFoldDB" id="A0A7T2S9E8"/>
<sequence>MTRDIAVGKYIATLREQARLKQAELARKLTWSPAVLSRVESGERTLGGDELATILNGIGTPEALKLQEMLAREWKILSEPPLGDPDADLLWSAEQTAQQVHDLAERPDVKQFFERRLVRYQDELKTAAARVADKRFRAAFIGTIAVGKSTAICSAQGLEISTGKGLPKAVLETGTGRITLCEVHVRQGPGYGLMVEPCSDDEIRRHVSDFASFLLRPTQPVPQDDDESESASPGVSGEIERAIRHMAGLRRRRAERKQDGTVVPASDEARALAATLTDSKALAVEILSRMELHRRAERDMWHSADSGTNPLEWLQDAFERINNGRHSDFTLPRRIELFVPQTILQESEVDLTLIDTRGIDELAERRDLEQHFDDPHTVVVLCSRFDETPALPVRQLLTRAREAGVRTLESHAAILALPRPGEATMVKENGVLVQDAAEGREVKGFEAADRLQQLGVGTIPIEFFNASEDDPEDLRSFVCRRIRVVRQWQRDALEEIISGAQALLENHERAQAREAMQAAARRLQTWLENNAALPKSTTRHVHDSLVKAVEAAHPRTVYAAIVRDGDWLNLHYGHQLSHGARRLAAILTEPKLNEFRAIANNLLQDDQFADAHGLVHQTIRSVEAGFDAVIRKAQLVGESVHADEMRGDSDFWRDCSSQWGLGKGYRERINVRNHDWFCVKHDGEADARVLAAVTEAWDDAMASVRHLLIQG</sequence>
<accession>A0A7T2S9E8</accession>